<name>A0A0E9PMF0_ANGAN</name>
<proteinExistence type="predicted"/>
<reference evidence="1" key="2">
    <citation type="journal article" date="2015" name="Fish Shellfish Immunol.">
        <title>Early steps in the European eel (Anguilla anguilla)-Vibrio vulnificus interaction in the gills: Role of the RtxA13 toxin.</title>
        <authorList>
            <person name="Callol A."/>
            <person name="Pajuelo D."/>
            <person name="Ebbesson L."/>
            <person name="Teles M."/>
            <person name="MacKenzie S."/>
            <person name="Amaro C."/>
        </authorList>
    </citation>
    <scope>NUCLEOTIDE SEQUENCE</scope>
</reference>
<dbReference type="AlphaFoldDB" id="A0A0E9PMF0"/>
<protein>
    <submittedName>
        <fullName evidence="1">Uncharacterized protein</fullName>
    </submittedName>
</protein>
<sequence length="54" mass="5895">MMNDYSAASPRIFPHTCSLCNVECVQIKVSICLTSVSYQIIGLGFESACLFSCL</sequence>
<dbReference type="EMBL" id="GBXM01102878">
    <property type="protein sequence ID" value="JAH05699.1"/>
    <property type="molecule type" value="Transcribed_RNA"/>
</dbReference>
<reference evidence="1" key="1">
    <citation type="submission" date="2014-11" db="EMBL/GenBank/DDBJ databases">
        <authorList>
            <person name="Amaro Gonzalez C."/>
        </authorList>
    </citation>
    <scope>NUCLEOTIDE SEQUENCE</scope>
</reference>
<accession>A0A0E9PMF0</accession>
<evidence type="ECO:0000313" key="1">
    <source>
        <dbReference type="EMBL" id="JAH05699.1"/>
    </source>
</evidence>
<organism evidence="1">
    <name type="scientific">Anguilla anguilla</name>
    <name type="common">European freshwater eel</name>
    <name type="synonym">Muraena anguilla</name>
    <dbReference type="NCBI Taxonomy" id="7936"/>
    <lineage>
        <taxon>Eukaryota</taxon>
        <taxon>Metazoa</taxon>
        <taxon>Chordata</taxon>
        <taxon>Craniata</taxon>
        <taxon>Vertebrata</taxon>
        <taxon>Euteleostomi</taxon>
        <taxon>Actinopterygii</taxon>
        <taxon>Neopterygii</taxon>
        <taxon>Teleostei</taxon>
        <taxon>Anguilliformes</taxon>
        <taxon>Anguillidae</taxon>
        <taxon>Anguilla</taxon>
    </lineage>
</organism>